<keyword evidence="6" id="KW-0862">Zinc</keyword>
<dbReference type="Gene3D" id="3.10.450.350">
    <property type="match status" value="2"/>
</dbReference>
<dbReference type="InterPro" id="IPR011055">
    <property type="entry name" value="Dup_hybrid_motif"/>
</dbReference>
<accession>A0ABV2SK71</accession>
<feature type="domain" description="Opacity-associated protein A LysM-like" evidence="10">
    <location>
        <begin position="124"/>
        <end position="204"/>
    </location>
</feature>
<feature type="transmembrane region" description="Helical" evidence="8">
    <location>
        <begin position="27"/>
        <end position="45"/>
    </location>
</feature>
<dbReference type="CDD" id="cd12797">
    <property type="entry name" value="M23_peptidase"/>
    <property type="match status" value="1"/>
</dbReference>
<keyword evidence="5 12" id="KW-0378">Hydrolase</keyword>
<dbReference type="Pfam" id="PF19425">
    <property type="entry name" value="Csd3_N2"/>
    <property type="match status" value="1"/>
</dbReference>
<dbReference type="InterPro" id="IPR045834">
    <property type="entry name" value="Csd3_N2"/>
</dbReference>
<feature type="domain" description="Csd3-like second N-terminal" evidence="11">
    <location>
        <begin position="216"/>
        <end position="342"/>
    </location>
</feature>
<evidence type="ECO:0000259" key="10">
    <source>
        <dbReference type="Pfam" id="PF04225"/>
    </source>
</evidence>
<dbReference type="GO" id="GO:0016787">
    <property type="term" value="F:hydrolase activity"/>
    <property type="evidence" value="ECO:0007669"/>
    <property type="project" value="UniProtKB-KW"/>
</dbReference>
<dbReference type="SUPFAM" id="SSF51261">
    <property type="entry name" value="Duplicated hybrid motif"/>
    <property type="match status" value="1"/>
</dbReference>
<dbReference type="InterPro" id="IPR050570">
    <property type="entry name" value="Cell_wall_metabolism_enzyme"/>
</dbReference>
<organism evidence="12 13">
    <name type="scientific">Endozoicomonas lisbonensis</name>
    <dbReference type="NCBI Taxonomy" id="3120522"/>
    <lineage>
        <taxon>Bacteria</taxon>
        <taxon>Pseudomonadati</taxon>
        <taxon>Pseudomonadota</taxon>
        <taxon>Gammaproteobacteria</taxon>
        <taxon>Oceanospirillales</taxon>
        <taxon>Endozoicomonadaceae</taxon>
        <taxon>Endozoicomonas</taxon>
    </lineage>
</organism>
<evidence type="ECO:0000256" key="7">
    <source>
        <dbReference type="ARBA" id="ARBA00023049"/>
    </source>
</evidence>
<evidence type="ECO:0000256" key="1">
    <source>
        <dbReference type="ARBA" id="ARBA00001947"/>
    </source>
</evidence>
<evidence type="ECO:0000256" key="8">
    <source>
        <dbReference type="SAM" id="Phobius"/>
    </source>
</evidence>
<evidence type="ECO:0000259" key="9">
    <source>
        <dbReference type="Pfam" id="PF01551"/>
    </source>
</evidence>
<dbReference type="InterPro" id="IPR016047">
    <property type="entry name" value="M23ase_b-sheet_dom"/>
</dbReference>
<comment type="caution">
    <text evidence="12">The sequence shown here is derived from an EMBL/GenBank/DDBJ whole genome shotgun (WGS) entry which is preliminary data.</text>
</comment>
<dbReference type="Proteomes" id="UP001549366">
    <property type="component" value="Unassembled WGS sequence"/>
</dbReference>
<keyword evidence="7" id="KW-0482">Metalloprotease</keyword>
<evidence type="ECO:0000256" key="4">
    <source>
        <dbReference type="ARBA" id="ARBA00022723"/>
    </source>
</evidence>
<evidence type="ECO:0000256" key="6">
    <source>
        <dbReference type="ARBA" id="ARBA00022833"/>
    </source>
</evidence>
<evidence type="ECO:0000256" key="3">
    <source>
        <dbReference type="ARBA" id="ARBA00022670"/>
    </source>
</evidence>
<feature type="domain" description="M23ase beta-sheet core" evidence="9">
    <location>
        <begin position="354"/>
        <end position="450"/>
    </location>
</feature>
<protein>
    <submittedName>
        <fullName evidence="12">Murein DD-endopeptidase MepM/ murein hydrolase activator NlpD</fullName>
    </submittedName>
</protein>
<comment type="subcellular location">
    <subcellularLocation>
        <location evidence="2">Cell envelope</location>
    </subcellularLocation>
</comment>
<gene>
    <name evidence="12" type="ORF">V5J35_003325</name>
</gene>
<keyword evidence="8" id="KW-0812">Transmembrane</keyword>
<dbReference type="InterPro" id="IPR007340">
    <property type="entry name" value="LysM_Opacity-associatedA"/>
</dbReference>
<sequence length="495" mass="55834">MTKVVLTGATRVRRQNGRLPYFPRRHLMLVTGVTIVVLLLIGLVPSTDVEANKTRIPLKIDGLKPGPLKHKSLSEESPGKELLEITQPAQPMLVETLRTDSEATRRAREEAERKTRELATLGRWQSLVVESGDNLSSLFAKQGLGARVVYDISKTPNYGRLLADIRPGQTLNFRINSKNELTQFRYVRDRLNHLLFQKTDNGYIAEKIVFEPQVRTAYVEGKINDSLFLASQKAGLTDRLTMELAGIFGWDIDFALDIREGDRFNVVYEERFLLKDGKDDEKLGNGNILAATFVNKGKSYTAIRYTDSKGRSSYYTPDGKSMRKAFLRTPVEFTRISSRFNPNRLHPIFKTKRPHRGVDYAAPAGTPIKAAGDGRIQFSGWQNGFGNVVFIEHPNNIVTVYAHQSRLNKRFKKGSRVNQGDIIGYVGSTGWATGPHLHYEFRVNGEHRNPVTVKFPDAKPVPKAEMARFKQHKVGILAQLEQHQKAYQGTMLASQ</sequence>
<keyword evidence="4" id="KW-0479">Metal-binding</keyword>
<keyword evidence="8" id="KW-1133">Transmembrane helix</keyword>
<evidence type="ECO:0000259" key="11">
    <source>
        <dbReference type="Pfam" id="PF19425"/>
    </source>
</evidence>
<keyword evidence="8" id="KW-0472">Membrane</keyword>
<dbReference type="PANTHER" id="PTHR21666">
    <property type="entry name" value="PEPTIDASE-RELATED"/>
    <property type="match status" value="1"/>
</dbReference>
<dbReference type="Pfam" id="PF01551">
    <property type="entry name" value="Peptidase_M23"/>
    <property type="match status" value="1"/>
</dbReference>
<dbReference type="RefSeq" id="WP_354008238.1">
    <property type="nucleotide sequence ID" value="NZ_JBEWTA010000001.1"/>
</dbReference>
<evidence type="ECO:0000313" key="13">
    <source>
        <dbReference type="Proteomes" id="UP001549366"/>
    </source>
</evidence>
<dbReference type="Pfam" id="PF04225">
    <property type="entry name" value="LysM_OapA"/>
    <property type="match status" value="1"/>
</dbReference>
<comment type="cofactor">
    <cofactor evidence="1">
        <name>Zn(2+)</name>
        <dbReference type="ChEBI" id="CHEBI:29105"/>
    </cofactor>
</comment>
<dbReference type="PANTHER" id="PTHR21666:SF288">
    <property type="entry name" value="CELL DIVISION PROTEIN YTFB"/>
    <property type="match status" value="1"/>
</dbReference>
<proteinExistence type="predicted"/>
<dbReference type="Gene3D" id="2.70.70.10">
    <property type="entry name" value="Glucose Permease (Domain IIA)"/>
    <property type="match status" value="1"/>
</dbReference>
<evidence type="ECO:0000313" key="12">
    <source>
        <dbReference type="EMBL" id="MET4758133.1"/>
    </source>
</evidence>
<name>A0ABV2SK71_9GAMM</name>
<dbReference type="EMBL" id="JBEWTB010000002">
    <property type="protein sequence ID" value="MET4758133.1"/>
    <property type="molecule type" value="Genomic_DNA"/>
</dbReference>
<evidence type="ECO:0000256" key="5">
    <source>
        <dbReference type="ARBA" id="ARBA00022801"/>
    </source>
</evidence>
<keyword evidence="13" id="KW-1185">Reference proteome</keyword>
<evidence type="ECO:0000256" key="2">
    <source>
        <dbReference type="ARBA" id="ARBA00004196"/>
    </source>
</evidence>
<reference evidence="12 13" key="1">
    <citation type="submission" date="2024-06" db="EMBL/GenBank/DDBJ databases">
        <title>Genomic Encyclopedia of Type Strains, Phase V (KMG-V): Genome sequencing to study the core and pangenomes of soil and plant-associated prokaryotes.</title>
        <authorList>
            <person name="Whitman W."/>
        </authorList>
    </citation>
    <scope>NUCLEOTIDE SEQUENCE [LARGE SCALE GENOMIC DNA]</scope>
    <source>
        <strain evidence="12 13">NE40</strain>
    </source>
</reference>
<keyword evidence="3" id="KW-0645">Protease</keyword>